<feature type="compositionally biased region" description="Polar residues" evidence="4">
    <location>
        <begin position="479"/>
        <end position="508"/>
    </location>
</feature>
<dbReference type="Gene3D" id="3.30.40.10">
    <property type="entry name" value="Zinc/RING finger domain, C3HC4 (zinc finger)"/>
    <property type="match status" value="1"/>
</dbReference>
<feature type="compositionally biased region" description="Low complexity" evidence="4">
    <location>
        <begin position="171"/>
        <end position="188"/>
    </location>
</feature>
<dbReference type="InterPro" id="IPR001965">
    <property type="entry name" value="Znf_PHD"/>
</dbReference>
<dbReference type="SMART" id="SM00249">
    <property type="entry name" value="PHD"/>
    <property type="match status" value="1"/>
</dbReference>
<feature type="region of interest" description="Disordered" evidence="4">
    <location>
        <begin position="166"/>
        <end position="262"/>
    </location>
</feature>
<feature type="compositionally biased region" description="Low complexity" evidence="4">
    <location>
        <begin position="466"/>
        <end position="476"/>
    </location>
</feature>
<keyword evidence="6" id="KW-1185">Reference proteome</keyword>
<proteinExistence type="predicted"/>
<reference evidence="6" key="1">
    <citation type="submission" date="2022-06" db="EMBL/GenBank/DDBJ databases">
        <authorList>
            <person name="Berger JAMES D."/>
            <person name="Berger JAMES D."/>
        </authorList>
    </citation>
    <scope>NUCLEOTIDE SEQUENCE [LARGE SCALE GENOMIC DNA]</scope>
</reference>
<organism evidence="6 7">
    <name type="scientific">Trichobilharzia regenti</name>
    <name type="common">Nasal bird schistosome</name>
    <dbReference type="NCBI Taxonomy" id="157069"/>
    <lineage>
        <taxon>Eukaryota</taxon>
        <taxon>Metazoa</taxon>
        <taxon>Spiralia</taxon>
        <taxon>Lophotrochozoa</taxon>
        <taxon>Platyhelminthes</taxon>
        <taxon>Trematoda</taxon>
        <taxon>Digenea</taxon>
        <taxon>Strigeidida</taxon>
        <taxon>Schistosomatoidea</taxon>
        <taxon>Schistosomatidae</taxon>
        <taxon>Trichobilharzia</taxon>
    </lineage>
</organism>
<keyword evidence="2" id="KW-0863">Zinc-finger</keyword>
<feature type="region of interest" description="Disordered" evidence="4">
    <location>
        <begin position="372"/>
        <end position="440"/>
    </location>
</feature>
<dbReference type="PANTHER" id="PTHR12420">
    <property type="entry name" value="PHD FINGER PROTEIN"/>
    <property type="match status" value="1"/>
</dbReference>
<feature type="region of interest" description="Disordered" evidence="4">
    <location>
        <begin position="456"/>
        <end position="508"/>
    </location>
</feature>
<dbReference type="PANTHER" id="PTHR12420:SF42">
    <property type="entry name" value="G2_M PHASE-SPECIFIC E3 UBIQUITIN-PROTEIN LIGASE"/>
    <property type="match status" value="1"/>
</dbReference>
<dbReference type="AlphaFoldDB" id="A0AA85JT33"/>
<evidence type="ECO:0000256" key="2">
    <source>
        <dbReference type="ARBA" id="ARBA00022771"/>
    </source>
</evidence>
<keyword evidence="3" id="KW-0862">Zinc</keyword>
<dbReference type="GO" id="GO:0005634">
    <property type="term" value="C:nucleus"/>
    <property type="evidence" value="ECO:0007669"/>
    <property type="project" value="TreeGrafter"/>
</dbReference>
<dbReference type="Proteomes" id="UP000050795">
    <property type="component" value="Unassembled WGS sequence"/>
</dbReference>
<dbReference type="WBParaSite" id="TREG1_55530.4">
    <property type="protein sequence ID" value="TREG1_55530.4"/>
    <property type="gene ID" value="TREG1_55530"/>
</dbReference>
<keyword evidence="1" id="KW-0479">Metal-binding</keyword>
<dbReference type="InterPro" id="IPR051188">
    <property type="entry name" value="PHD-type_Zinc_Finger"/>
</dbReference>
<evidence type="ECO:0000256" key="3">
    <source>
        <dbReference type="ARBA" id="ARBA00022833"/>
    </source>
</evidence>
<dbReference type="PROSITE" id="PS51805">
    <property type="entry name" value="EPHD"/>
    <property type="match status" value="1"/>
</dbReference>
<reference evidence="7" key="2">
    <citation type="submission" date="2023-11" db="UniProtKB">
        <authorList>
            <consortium name="WormBaseParasite"/>
        </authorList>
    </citation>
    <scope>IDENTIFICATION</scope>
</reference>
<feature type="compositionally biased region" description="Low complexity" evidence="4">
    <location>
        <begin position="378"/>
        <end position="398"/>
    </location>
</feature>
<accession>A0AA85JT33</accession>
<protein>
    <recommendedName>
        <fullName evidence="5">PHD-type domain-containing protein</fullName>
    </recommendedName>
</protein>
<evidence type="ECO:0000259" key="5">
    <source>
        <dbReference type="PROSITE" id="PS51805"/>
    </source>
</evidence>
<evidence type="ECO:0000256" key="4">
    <source>
        <dbReference type="SAM" id="MobiDB-lite"/>
    </source>
</evidence>
<dbReference type="InterPro" id="IPR013083">
    <property type="entry name" value="Znf_RING/FYVE/PHD"/>
</dbReference>
<feature type="compositionally biased region" description="Polar residues" evidence="4">
    <location>
        <begin position="421"/>
        <end position="438"/>
    </location>
</feature>
<dbReference type="InterPro" id="IPR034732">
    <property type="entry name" value="EPHD"/>
</dbReference>
<dbReference type="Pfam" id="PF13771">
    <property type="entry name" value="zf-HC5HC2H"/>
    <property type="match status" value="1"/>
</dbReference>
<name>A0AA85JT33_TRIRE</name>
<evidence type="ECO:0000256" key="1">
    <source>
        <dbReference type="ARBA" id="ARBA00022723"/>
    </source>
</evidence>
<evidence type="ECO:0000313" key="6">
    <source>
        <dbReference type="Proteomes" id="UP000050795"/>
    </source>
</evidence>
<feature type="compositionally biased region" description="Basic residues" evidence="4">
    <location>
        <begin position="456"/>
        <end position="465"/>
    </location>
</feature>
<sequence>MPRKKSVQTNNAACMFCDKNDQHPLLGPVVEKNGLKLHTNCLFAASGLSQTIDEDESSDDHIIGFSISSIHKEIKRGRSLRCSVCRLHGACVGCNVNTCLTTFHLPCLINAQGMTIFEGNFASFCRRHAPRQDLDKWLAQCKEPPTCCICLFSIIPDKDFEAKHAPKTKQKVVSSVTSTHTITTTTTTPNNAPISNETKRTRRSSIAPSTPKRITVSTGMSSVKKRFSQSDRSTWELAGSSSETEEQNPEEKPEQSHVRRVPLPPSISHIPGWLAEYFLNLAPEKRLPVYEAWKHHTIHGFCCPLAWMHRDCIAGFAVSAALHYLKCPYCANRETFIKSIISAGIWVPDQDAAWELEPGAYADLVPVSECSSGANEDSQSTSSSSSSSSSTSTSTSYSVGHTECNRLVQEKELEADKQDSRTVNLDNGYRSSVGSSSTDQEHLPLLTLVWNNQNFRKRRRRKQPTRRQTQITQTIPDTPRSTRISRRQTSMTTRTATRNDHSPNTTNENRLRQVTLGSFLSVKTETSR</sequence>
<dbReference type="GO" id="GO:0008270">
    <property type="term" value="F:zinc ion binding"/>
    <property type="evidence" value="ECO:0007669"/>
    <property type="project" value="UniProtKB-KW"/>
</dbReference>
<evidence type="ECO:0000313" key="7">
    <source>
        <dbReference type="WBParaSite" id="TREG1_55530.4"/>
    </source>
</evidence>
<feature type="domain" description="PHD-type" evidence="5">
    <location>
        <begin position="11"/>
        <end position="129"/>
    </location>
</feature>
<feature type="compositionally biased region" description="Basic and acidic residues" evidence="4">
    <location>
        <begin position="408"/>
        <end position="420"/>
    </location>
</feature>